<sequence length="348" mass="37602">MAHGGEHEPAGSATTSVTPVERTSLFSDSVTAPGQFPLSLGCAQLGNLHRPLSNEDAVSIVESAWEHGLRYFDTAPHYGLGLSERRLGQALRGRPRDTFIVSTKVGRLLESRSVDGTPNRDRLHHVPATHERVWDFSRDGVRRSLEESLERLGTDRVDVVYLHDPDDHAAEALDDAYPALEELRAQGVVRAIGAGMNQSALLTRFVRETDVDVVMIAGRLTLLDSSAADDLVPACSERGVGVAAAGVFNSGVLATLGSGEPVTYDYAPAPDAVLHRARRIQHLCHSYGTDLATVALQFPLRFGPVETITVGCDSAEQVARNVTAAQAPIPEGLWEAINQLIDCQLYTR</sequence>
<reference evidence="3 4" key="1">
    <citation type="submission" date="2020-10" db="EMBL/GenBank/DDBJ databases">
        <title>Haloactinobacterium sp. RN3S43, a bacterium isolated from saline soil.</title>
        <authorList>
            <person name="Sun J.-Q."/>
        </authorList>
    </citation>
    <scope>NUCLEOTIDE SEQUENCE [LARGE SCALE GENOMIC DNA]</scope>
    <source>
        <strain evidence="3 4">RN3S43</strain>
    </source>
</reference>
<dbReference type="PANTHER" id="PTHR42686">
    <property type="entry name" value="GH17980P-RELATED"/>
    <property type="match status" value="1"/>
</dbReference>
<dbReference type="Pfam" id="PF00248">
    <property type="entry name" value="Aldo_ket_red"/>
    <property type="match status" value="1"/>
</dbReference>
<dbReference type="PANTHER" id="PTHR42686:SF1">
    <property type="entry name" value="GH17980P-RELATED"/>
    <property type="match status" value="1"/>
</dbReference>
<name>A0A7M1SSL7_9MICO</name>
<dbReference type="InterPro" id="IPR036812">
    <property type="entry name" value="NAD(P)_OxRdtase_dom_sf"/>
</dbReference>
<dbReference type="Proteomes" id="UP000593758">
    <property type="component" value="Chromosome"/>
</dbReference>
<dbReference type="GO" id="GO:0005829">
    <property type="term" value="C:cytosol"/>
    <property type="evidence" value="ECO:0007669"/>
    <property type="project" value="TreeGrafter"/>
</dbReference>
<keyword evidence="4" id="KW-1185">Reference proteome</keyword>
<feature type="domain" description="NADP-dependent oxidoreductase" evidence="2">
    <location>
        <begin position="37"/>
        <end position="341"/>
    </location>
</feature>
<evidence type="ECO:0000259" key="2">
    <source>
        <dbReference type="Pfam" id="PF00248"/>
    </source>
</evidence>
<dbReference type="InterPro" id="IPR023210">
    <property type="entry name" value="NADP_OxRdtase_dom"/>
</dbReference>
<dbReference type="InterPro" id="IPR044477">
    <property type="entry name" value="FDH-like"/>
</dbReference>
<dbReference type="Gene3D" id="3.20.20.100">
    <property type="entry name" value="NADP-dependent oxidoreductase domain"/>
    <property type="match status" value="1"/>
</dbReference>
<gene>
    <name evidence="3" type="ORF">IM660_18140</name>
</gene>
<dbReference type="CDD" id="cd19162">
    <property type="entry name" value="AKR_FDH"/>
    <property type="match status" value="1"/>
</dbReference>
<evidence type="ECO:0000313" key="3">
    <source>
        <dbReference type="EMBL" id="QOR70485.1"/>
    </source>
</evidence>
<dbReference type="SUPFAM" id="SSF51430">
    <property type="entry name" value="NAD(P)-linked oxidoreductase"/>
    <property type="match status" value="1"/>
</dbReference>
<dbReference type="EMBL" id="CP063169">
    <property type="protein sequence ID" value="QOR70485.1"/>
    <property type="molecule type" value="Genomic_DNA"/>
</dbReference>
<organism evidence="3 4">
    <name type="scientific">Ruania alkalisoli</name>
    <dbReference type="NCBI Taxonomy" id="2779775"/>
    <lineage>
        <taxon>Bacteria</taxon>
        <taxon>Bacillati</taxon>
        <taxon>Actinomycetota</taxon>
        <taxon>Actinomycetes</taxon>
        <taxon>Micrococcales</taxon>
        <taxon>Ruaniaceae</taxon>
        <taxon>Ruania</taxon>
    </lineage>
</organism>
<protein>
    <submittedName>
        <fullName evidence="3">Aldo/keto reductase</fullName>
    </submittedName>
</protein>
<accession>A0A7M1SSL7</accession>
<dbReference type="InterPro" id="IPR020471">
    <property type="entry name" value="AKR"/>
</dbReference>
<dbReference type="AlphaFoldDB" id="A0A7M1SSL7"/>
<proteinExistence type="predicted"/>
<evidence type="ECO:0000313" key="4">
    <source>
        <dbReference type="Proteomes" id="UP000593758"/>
    </source>
</evidence>
<evidence type="ECO:0000256" key="1">
    <source>
        <dbReference type="SAM" id="MobiDB-lite"/>
    </source>
</evidence>
<feature type="region of interest" description="Disordered" evidence="1">
    <location>
        <begin position="1"/>
        <end position="20"/>
    </location>
</feature>
<dbReference type="KEGG" id="halt:IM660_18140"/>
<dbReference type="GO" id="GO:0016491">
    <property type="term" value="F:oxidoreductase activity"/>
    <property type="evidence" value="ECO:0007669"/>
    <property type="project" value="InterPro"/>
</dbReference>